<proteinExistence type="predicted"/>
<dbReference type="PANTHER" id="PTHR35526">
    <property type="entry name" value="ANTI-SIGMA-F FACTOR RSBW-RELATED"/>
    <property type="match status" value="1"/>
</dbReference>
<dbReference type="GO" id="GO:0004674">
    <property type="term" value="F:protein serine/threonine kinase activity"/>
    <property type="evidence" value="ECO:0007669"/>
    <property type="project" value="UniProtKB-KW"/>
</dbReference>
<evidence type="ECO:0000259" key="2">
    <source>
        <dbReference type="Pfam" id="PF13581"/>
    </source>
</evidence>
<sequence length="142" mass="15671">MTRPVLEARRRDTVHHGDLEVDLDSLTPASTRVMVREFLAPLPETSAADTIQVFDELASNARRHGLPPRRARLSLDHVRDRVRIEVDDTGPGEPHPRAPDHTGGLGLLLVGNLADAWSCSRYDGHKTIQAELTFADDVRPAA</sequence>
<dbReference type="PANTHER" id="PTHR35526:SF3">
    <property type="entry name" value="ANTI-SIGMA-F FACTOR RSBW"/>
    <property type="match status" value="1"/>
</dbReference>
<keyword evidence="1" id="KW-0723">Serine/threonine-protein kinase</keyword>
<reference evidence="3 4" key="1">
    <citation type="submission" date="2019-03" db="EMBL/GenBank/DDBJ databases">
        <title>Genomic Encyclopedia of Type Strains, Phase IV (KMG-IV): sequencing the most valuable type-strain genomes for metagenomic binning, comparative biology and taxonomic classification.</title>
        <authorList>
            <person name="Goeker M."/>
        </authorList>
    </citation>
    <scope>NUCLEOTIDE SEQUENCE [LARGE SCALE GENOMIC DNA]</scope>
    <source>
        <strain evidence="3 4">DSM 44496</strain>
    </source>
</reference>
<organism evidence="3 4">
    <name type="scientific">Nocardia ignorata</name>
    <dbReference type="NCBI Taxonomy" id="145285"/>
    <lineage>
        <taxon>Bacteria</taxon>
        <taxon>Bacillati</taxon>
        <taxon>Actinomycetota</taxon>
        <taxon>Actinomycetes</taxon>
        <taxon>Mycobacteriales</taxon>
        <taxon>Nocardiaceae</taxon>
        <taxon>Nocardia</taxon>
    </lineage>
</organism>
<accession>A0A4R6PKI1</accession>
<dbReference type="RefSeq" id="WP_084477054.1">
    <property type="nucleotide sequence ID" value="NZ_SNXK01000004.1"/>
</dbReference>
<evidence type="ECO:0000313" key="4">
    <source>
        <dbReference type="Proteomes" id="UP000295087"/>
    </source>
</evidence>
<dbReference type="Pfam" id="PF13581">
    <property type="entry name" value="HATPase_c_2"/>
    <property type="match status" value="1"/>
</dbReference>
<evidence type="ECO:0000313" key="3">
    <source>
        <dbReference type="EMBL" id="TDP38143.1"/>
    </source>
</evidence>
<dbReference type="InterPro" id="IPR003594">
    <property type="entry name" value="HATPase_dom"/>
</dbReference>
<gene>
    <name evidence="3" type="ORF">DFR75_104497</name>
</gene>
<feature type="domain" description="Histidine kinase/HSP90-like ATPase" evidence="2">
    <location>
        <begin position="31"/>
        <end position="128"/>
    </location>
</feature>
<name>A0A4R6PKI1_NOCIG</name>
<dbReference type="InterPro" id="IPR036890">
    <property type="entry name" value="HATPase_C_sf"/>
</dbReference>
<dbReference type="Proteomes" id="UP000295087">
    <property type="component" value="Unassembled WGS sequence"/>
</dbReference>
<comment type="caution">
    <text evidence="3">The sequence shown here is derived from an EMBL/GenBank/DDBJ whole genome shotgun (WGS) entry which is preliminary data.</text>
</comment>
<dbReference type="InterPro" id="IPR050267">
    <property type="entry name" value="Anti-sigma-factor_SerPK"/>
</dbReference>
<keyword evidence="3" id="KW-0418">Kinase</keyword>
<dbReference type="AlphaFoldDB" id="A0A4R6PKI1"/>
<dbReference type="EMBL" id="SNXK01000004">
    <property type="protein sequence ID" value="TDP38143.1"/>
    <property type="molecule type" value="Genomic_DNA"/>
</dbReference>
<evidence type="ECO:0000256" key="1">
    <source>
        <dbReference type="ARBA" id="ARBA00022527"/>
    </source>
</evidence>
<keyword evidence="4" id="KW-1185">Reference proteome</keyword>
<keyword evidence="3" id="KW-0808">Transferase</keyword>
<protein>
    <submittedName>
        <fullName evidence="3">Histidine kinase-like protein</fullName>
    </submittedName>
</protein>
<dbReference type="SUPFAM" id="SSF55874">
    <property type="entry name" value="ATPase domain of HSP90 chaperone/DNA topoisomerase II/histidine kinase"/>
    <property type="match status" value="1"/>
</dbReference>
<dbReference type="Gene3D" id="3.30.565.10">
    <property type="entry name" value="Histidine kinase-like ATPase, C-terminal domain"/>
    <property type="match status" value="1"/>
</dbReference>